<dbReference type="EMBL" id="GU474933">
    <property type="protein sequence ID" value="ADI19827.1"/>
    <property type="molecule type" value="Genomic_DNA"/>
</dbReference>
<sequence>MVLCLKARESRSLPGLPDPSVTLSRPCYLVSFLPCLVQAGFSYLEGMWLFASIGAGWSSPVARQAHNLKVAGSNPAPATIKTLQIPLSCWMAVFLCQDIASWSIAARPPISWTFGLPRISPGVMSILSIRDRKIVTASW</sequence>
<organism evidence="1">
    <name type="scientific">uncultured alpha proteobacterium EB000_37G09</name>
    <dbReference type="NCBI Taxonomy" id="710792"/>
    <lineage>
        <taxon>Bacteria</taxon>
        <taxon>Pseudomonadati</taxon>
        <taxon>Pseudomonadota</taxon>
        <taxon>Alphaproteobacteria</taxon>
        <taxon>environmental samples</taxon>
    </lineage>
</organism>
<accession>E0XZI6</accession>
<evidence type="ECO:0000313" key="1">
    <source>
        <dbReference type="EMBL" id="ADI19827.1"/>
    </source>
</evidence>
<proteinExistence type="predicted"/>
<dbReference type="AlphaFoldDB" id="E0XZI6"/>
<reference evidence="1" key="1">
    <citation type="journal article" date="2011" name="Environ. Microbiol.">
        <title>Time-series analyses of Monterey Bay coastal microbial picoplankton using a 'genome proxy' microarray.</title>
        <authorList>
            <person name="Rich V.I."/>
            <person name="Pham V.D."/>
            <person name="Eppley J."/>
            <person name="Shi Y."/>
            <person name="DeLong E.F."/>
        </authorList>
    </citation>
    <scope>NUCLEOTIDE SEQUENCE</scope>
</reference>
<protein>
    <submittedName>
        <fullName evidence="1">Uncharacterized protein</fullName>
    </submittedName>
</protein>
<dbReference type="AntiFam" id="ANF00010">
    <property type="entry name" value="tRNA translation"/>
</dbReference>
<name>E0XZI6_9PROT</name>